<accession>A0A8R1V335</accession>
<keyword evidence="4" id="KW-1185">Reference proteome</keyword>
<reference evidence="4" key="1">
    <citation type="journal article" date="2008" name="Nat. Genet.">
        <title>The Pristionchus pacificus genome provides a unique perspective on nematode lifestyle and parasitism.</title>
        <authorList>
            <person name="Dieterich C."/>
            <person name="Clifton S.W."/>
            <person name="Schuster L.N."/>
            <person name="Chinwalla A."/>
            <person name="Delehaunty K."/>
            <person name="Dinkelacker I."/>
            <person name="Fulton L."/>
            <person name="Fulton R."/>
            <person name="Godfrey J."/>
            <person name="Minx P."/>
            <person name="Mitreva M."/>
            <person name="Roeseler W."/>
            <person name="Tian H."/>
            <person name="Witte H."/>
            <person name="Yang S.P."/>
            <person name="Wilson R.K."/>
            <person name="Sommer R.J."/>
        </authorList>
    </citation>
    <scope>NUCLEOTIDE SEQUENCE [LARGE SCALE GENOMIC DNA]</scope>
    <source>
        <strain evidence="4">PS312</strain>
    </source>
</reference>
<reference evidence="3" key="2">
    <citation type="submission" date="2022-06" db="UniProtKB">
        <authorList>
            <consortium name="EnsemblMetazoa"/>
        </authorList>
    </citation>
    <scope>IDENTIFICATION</scope>
    <source>
        <strain evidence="3">PS312</strain>
    </source>
</reference>
<evidence type="ECO:0000313" key="4">
    <source>
        <dbReference type="Proteomes" id="UP000005239"/>
    </source>
</evidence>
<dbReference type="AlphaFoldDB" id="A0A8R1V335"/>
<evidence type="ECO:0000256" key="1">
    <source>
        <dbReference type="SAM" id="Coils"/>
    </source>
</evidence>
<feature type="compositionally biased region" description="Polar residues" evidence="2">
    <location>
        <begin position="1"/>
        <end position="10"/>
    </location>
</feature>
<keyword evidence="1" id="KW-0175">Coiled coil</keyword>
<evidence type="ECO:0000313" key="3">
    <source>
        <dbReference type="EnsemblMetazoa" id="PPA47129.1"/>
    </source>
</evidence>
<sequence>MGDSQASNSPLKSSISENLSKSSNTTSIPEISSLSSLSTTSKNEIVALKKKIDLLKVQLRQKNLELDKNELDREVGEGRKAELNYFKIKCSALSSVCDELNGWISSCEVEEEKRFRQIDKIFTTHLTQSNEISKSLKEENGKLLANVRANDTKITSIVNENQYLRMENSSISDELNGVKASLEEEMRINRVIKGEMKKAKAAHEKCGDIQRRERELTSHVDKSLSTIEKMKRIQDDREREYGIALTRLNNELDFVKGEMERKDEVAKNLIDMIDKLSMDNKNLQDRISERERMRLRETKMTLENGLDTRMDVPSTDERVRILMQKYEDEREWRSELCRIHVEMSRDMRRLIELAKEGCNH</sequence>
<evidence type="ECO:0000256" key="2">
    <source>
        <dbReference type="SAM" id="MobiDB-lite"/>
    </source>
</evidence>
<feature type="compositionally biased region" description="Low complexity" evidence="2">
    <location>
        <begin position="11"/>
        <end position="33"/>
    </location>
</feature>
<feature type="coiled-coil region" evidence="1">
    <location>
        <begin position="245"/>
        <end position="293"/>
    </location>
</feature>
<feature type="coiled-coil region" evidence="1">
    <location>
        <begin position="45"/>
        <end position="74"/>
    </location>
</feature>
<gene>
    <name evidence="3" type="primary">WBGene00304989</name>
</gene>
<protein>
    <submittedName>
        <fullName evidence="3">Uncharacterized protein</fullName>
    </submittedName>
</protein>
<proteinExistence type="predicted"/>
<feature type="region of interest" description="Disordered" evidence="2">
    <location>
        <begin position="1"/>
        <end position="33"/>
    </location>
</feature>
<dbReference type="EnsemblMetazoa" id="PPA47129.1">
    <property type="protein sequence ID" value="PPA47129.1"/>
    <property type="gene ID" value="WBGene00304989"/>
</dbReference>
<name>A0A8R1V335_PRIPA</name>
<organism evidence="3 4">
    <name type="scientific">Pristionchus pacificus</name>
    <name type="common">Parasitic nematode worm</name>
    <dbReference type="NCBI Taxonomy" id="54126"/>
    <lineage>
        <taxon>Eukaryota</taxon>
        <taxon>Metazoa</taxon>
        <taxon>Ecdysozoa</taxon>
        <taxon>Nematoda</taxon>
        <taxon>Chromadorea</taxon>
        <taxon>Rhabditida</taxon>
        <taxon>Rhabditina</taxon>
        <taxon>Diplogasteromorpha</taxon>
        <taxon>Diplogasteroidea</taxon>
        <taxon>Neodiplogasteridae</taxon>
        <taxon>Pristionchus</taxon>
    </lineage>
</organism>
<dbReference type="Proteomes" id="UP000005239">
    <property type="component" value="Unassembled WGS sequence"/>
</dbReference>